<evidence type="ECO:0000256" key="6">
    <source>
        <dbReference type="ARBA" id="ARBA00022461"/>
    </source>
</evidence>
<dbReference type="GO" id="GO:0031514">
    <property type="term" value="C:motile cilium"/>
    <property type="evidence" value="ECO:0007669"/>
    <property type="project" value="UniProtKB-SubCell"/>
</dbReference>
<evidence type="ECO:0000256" key="11">
    <source>
        <dbReference type="ARBA" id="ARBA00022989"/>
    </source>
</evidence>
<dbReference type="InterPro" id="IPR001873">
    <property type="entry name" value="ENaC"/>
</dbReference>
<evidence type="ECO:0000256" key="25">
    <source>
        <dbReference type="SAM" id="MobiDB-lite"/>
    </source>
</evidence>
<accession>A0AA97KEE4</accession>
<keyword evidence="15 26" id="KW-0472">Membrane</keyword>
<keyword evidence="14" id="KW-0969">Cilium</keyword>
<feature type="compositionally biased region" description="Low complexity" evidence="25">
    <location>
        <begin position="556"/>
        <end position="570"/>
    </location>
</feature>
<sequence>MPDQMENDDLNQEVSTKVQPPEDFLEFPASYQELFEFFCSHSTVHGVIRLVHPAGNKMKTTFWTVLFLLTVALLYWQFGETFEHYYSYPVNLKISLHSDRLMFPAVTLCTLRPQRYSAIREELDELDRLTHQVLVDLYGFKKPQEPNLPDSRSPHLLHLVRDIQRHPLQHLEPEDPTGLGRSGHEGRVGFILCNRTNGDCFYQTFSSGIDAVQEWYSFHYINLLARLPREQILNEDDAANFIFSCRFNKEPCDKDNFTHFHHPSYGNCYTLNDKTGWTSSVPGIQHGLSLLLHIKQNNLIPLLSTRVGARVMVHDQNEPAFMGEGGFDVRPNMQTSITMEKKVLEHLGGNYGSCTWNGSDVPVRNLYPFKYTKQGCVHSCFQTTMVERCGCAHYFYPLPSGAEYCDYAKHVAWGHCYYRLQAEFKSNKLECFNKCPKPCRVTQYLLSAAYSQWMSTLSKEWVSYVLAQTKEYNATQRNSISKVHIFFDEWRYKSTQESPAFTINMLLSQLGAHWGLWFGSSIISLMEVLELMVDMVVVTCIVSFGFLRWISTPNVSGAGTSSSTTPGDATIQPEPYDGGKADCTTEASSQDNPDVAAVSELKNDVEAAFQLELCSHDGVTIPSGSSDPRSCSCDSYQPQPGSYGHAVSQPRNTPVFHSSLPIQSIVKELMDIGPTGRDRDLELGL</sequence>
<dbReference type="NCBIfam" id="TIGR00859">
    <property type="entry name" value="ENaC"/>
    <property type="match status" value="1"/>
</dbReference>
<dbReference type="PROSITE" id="PS01206">
    <property type="entry name" value="ASC"/>
    <property type="match status" value="1"/>
</dbReference>
<evidence type="ECO:0000256" key="8">
    <source>
        <dbReference type="ARBA" id="ARBA00022490"/>
    </source>
</evidence>
<evidence type="ECO:0000256" key="17">
    <source>
        <dbReference type="ARBA" id="ARBA00023201"/>
    </source>
</evidence>
<evidence type="ECO:0000256" key="14">
    <source>
        <dbReference type="ARBA" id="ARBA00023069"/>
    </source>
</evidence>
<comment type="catalytic activity">
    <reaction evidence="21">
        <text>Na(+)(in) = Na(+)(out)</text>
        <dbReference type="Rhea" id="RHEA:34963"/>
        <dbReference type="ChEBI" id="CHEBI:29101"/>
    </reaction>
</comment>
<dbReference type="PANTHER" id="PTHR11690:SF124">
    <property type="entry name" value="AMILORIDE-SENSITIVE SODIUM CHANNEL SUBUNIT ALPHA"/>
    <property type="match status" value="1"/>
</dbReference>
<dbReference type="PANTHER" id="PTHR11690">
    <property type="entry name" value="AMILORIDE-SENSITIVE SODIUM CHANNEL-RELATED"/>
    <property type="match status" value="1"/>
</dbReference>
<evidence type="ECO:0000256" key="22">
    <source>
        <dbReference type="ARBA" id="ARBA00037944"/>
    </source>
</evidence>
<comment type="similarity">
    <text evidence="22">Belongs to the amiloride-sensitive sodium channel (TC 1.A.6) family. SCNN1A subfamily.</text>
</comment>
<dbReference type="AlphaFoldDB" id="A0AA97KEE4"/>
<dbReference type="GO" id="GO:0015280">
    <property type="term" value="F:ligand-gated sodium channel activity"/>
    <property type="evidence" value="ECO:0007669"/>
    <property type="project" value="InterPro"/>
</dbReference>
<keyword evidence="19" id="KW-0407">Ion channel</keyword>
<keyword evidence="13" id="KW-0406">Ion transport</keyword>
<keyword evidence="12" id="KW-0915">Sodium</keyword>
<evidence type="ECO:0000256" key="13">
    <source>
        <dbReference type="ARBA" id="ARBA00023065"/>
    </source>
</evidence>
<keyword evidence="5" id="KW-0813">Transport</keyword>
<evidence type="ECO:0000256" key="23">
    <source>
        <dbReference type="ARBA" id="ARBA00050031"/>
    </source>
</evidence>
<keyword evidence="18" id="KW-0966">Cell projection</keyword>
<dbReference type="Gene3D" id="2.60.470.10">
    <property type="entry name" value="Acid-sensing ion channels like domains"/>
    <property type="match status" value="1"/>
</dbReference>
<evidence type="ECO:0000256" key="9">
    <source>
        <dbReference type="ARBA" id="ARBA00022692"/>
    </source>
</evidence>
<evidence type="ECO:0000256" key="16">
    <source>
        <dbReference type="ARBA" id="ARBA00023157"/>
    </source>
</evidence>
<dbReference type="Gene3D" id="1.10.287.770">
    <property type="entry name" value="YojJ-like"/>
    <property type="match status" value="1"/>
</dbReference>
<evidence type="ECO:0000256" key="15">
    <source>
        <dbReference type="ARBA" id="ARBA00023136"/>
    </source>
</evidence>
<reference evidence="28" key="1">
    <citation type="submission" date="2025-08" db="UniProtKB">
        <authorList>
            <consortium name="RefSeq"/>
        </authorList>
    </citation>
    <scope>IDENTIFICATION</scope>
    <source>
        <tissue evidence="28">Blood</tissue>
    </source>
</reference>
<gene>
    <name evidence="28" type="primary">LOC129342940</name>
</gene>
<evidence type="ECO:0000256" key="2">
    <source>
        <dbReference type="ARBA" id="ARBA00004230"/>
    </source>
</evidence>
<evidence type="ECO:0000256" key="24">
    <source>
        <dbReference type="ARBA" id="ARBA00050051"/>
    </source>
</evidence>
<keyword evidence="27" id="KW-1185">Reference proteome</keyword>
<keyword evidence="8" id="KW-0963">Cytoplasm</keyword>
<keyword evidence="16" id="KW-1015">Disulfide bond</keyword>
<evidence type="ECO:0000256" key="7">
    <source>
        <dbReference type="ARBA" id="ARBA00022475"/>
    </source>
</evidence>
<evidence type="ECO:0000256" key="4">
    <source>
        <dbReference type="ARBA" id="ARBA00004463"/>
    </source>
</evidence>
<evidence type="ECO:0000256" key="12">
    <source>
        <dbReference type="ARBA" id="ARBA00023053"/>
    </source>
</evidence>
<keyword evidence="11 26" id="KW-1133">Transmembrane helix</keyword>
<dbReference type="GeneID" id="129342940"/>
<organism evidence="27 28">
    <name type="scientific">Eublepharis macularius</name>
    <name type="common">Leopard gecko</name>
    <name type="synonym">Cyrtodactylus macularius</name>
    <dbReference type="NCBI Taxonomy" id="481883"/>
    <lineage>
        <taxon>Eukaryota</taxon>
        <taxon>Metazoa</taxon>
        <taxon>Chordata</taxon>
        <taxon>Craniata</taxon>
        <taxon>Vertebrata</taxon>
        <taxon>Euteleostomi</taxon>
        <taxon>Lepidosauria</taxon>
        <taxon>Squamata</taxon>
        <taxon>Bifurcata</taxon>
        <taxon>Gekkota</taxon>
        <taxon>Eublepharidae</taxon>
        <taxon>Eublepharinae</taxon>
        <taxon>Eublepharis</taxon>
    </lineage>
</organism>
<evidence type="ECO:0000313" key="27">
    <source>
        <dbReference type="Proteomes" id="UP001190640"/>
    </source>
</evidence>
<evidence type="ECO:0000256" key="5">
    <source>
        <dbReference type="ARBA" id="ARBA00022448"/>
    </source>
</evidence>
<dbReference type="KEGG" id="emc:129342940"/>
<evidence type="ECO:0000256" key="1">
    <source>
        <dbReference type="ARBA" id="ARBA00004218"/>
    </source>
</evidence>
<feature type="region of interest" description="Disordered" evidence="25">
    <location>
        <begin position="556"/>
        <end position="593"/>
    </location>
</feature>
<keyword evidence="9 26" id="KW-0812">Transmembrane</keyword>
<feature type="transmembrane region" description="Helical" evidence="26">
    <location>
        <begin position="60"/>
        <end position="78"/>
    </location>
</feature>
<dbReference type="InterPro" id="IPR004724">
    <property type="entry name" value="ENaC_chordates"/>
</dbReference>
<dbReference type="PRINTS" id="PR01078">
    <property type="entry name" value="AMINACHANNEL"/>
</dbReference>
<evidence type="ECO:0000256" key="3">
    <source>
        <dbReference type="ARBA" id="ARBA00004424"/>
    </source>
</evidence>
<dbReference type="InterPro" id="IPR020903">
    <property type="entry name" value="ENaC_CS"/>
</dbReference>
<keyword evidence="20" id="KW-0968">Cytoplasmic vesicle</keyword>
<keyword evidence="17" id="KW-0739">Sodium transport</keyword>
<dbReference type="RefSeq" id="XP_054854872.1">
    <property type="nucleotide sequence ID" value="XM_054998897.1"/>
</dbReference>
<dbReference type="Proteomes" id="UP001190640">
    <property type="component" value="Chromosome 15"/>
</dbReference>
<evidence type="ECO:0000256" key="26">
    <source>
        <dbReference type="SAM" id="Phobius"/>
    </source>
</evidence>
<evidence type="ECO:0000256" key="10">
    <source>
        <dbReference type="ARBA" id="ARBA00022846"/>
    </source>
</evidence>
<evidence type="ECO:0000256" key="20">
    <source>
        <dbReference type="ARBA" id="ARBA00023329"/>
    </source>
</evidence>
<proteinExistence type="inferred from homology"/>
<evidence type="ECO:0000256" key="18">
    <source>
        <dbReference type="ARBA" id="ARBA00023273"/>
    </source>
</evidence>
<evidence type="ECO:0000313" key="28">
    <source>
        <dbReference type="RefSeq" id="XP_054854872.1"/>
    </source>
</evidence>
<dbReference type="Pfam" id="PF00858">
    <property type="entry name" value="ASC"/>
    <property type="match status" value="1"/>
</dbReference>
<dbReference type="GO" id="GO:0016324">
    <property type="term" value="C:apical plasma membrane"/>
    <property type="evidence" value="ECO:0007669"/>
    <property type="project" value="UniProtKB-SubCell"/>
</dbReference>
<name>A0AA97KEE4_EUBMA</name>
<keyword evidence="6" id="KW-0894">Sodium channel</keyword>
<comment type="subcellular location">
    <subcellularLocation>
        <location evidence="3">Apical cell membrane</location>
        <topology evidence="3">Multi-pass membrane protein</topology>
    </subcellularLocation>
    <subcellularLocation>
        <location evidence="2">Cell projection</location>
        <location evidence="2">Cilium</location>
        <location evidence="2">Flagellum</location>
    </subcellularLocation>
    <subcellularLocation>
        <location evidence="4">Cytoplasmic granule</location>
    </subcellularLocation>
    <subcellularLocation>
        <location evidence="1">Cytoplasmic vesicle</location>
        <location evidence="1">Secretory vesicle</location>
        <location evidence="1">Acrosome</location>
    </subcellularLocation>
</comment>
<keyword evidence="7" id="KW-1003">Cell membrane</keyword>
<protein>
    <recommendedName>
        <fullName evidence="23">Epithelial sodium channel subunit alpha</fullName>
    </recommendedName>
    <alternativeName>
        <fullName evidence="24">Amiloride-sensitive sodium channel subunit alpha</fullName>
    </alternativeName>
</protein>
<keyword evidence="10" id="KW-0282">Flagellum</keyword>
<evidence type="ECO:0000256" key="19">
    <source>
        <dbReference type="ARBA" id="ARBA00023303"/>
    </source>
</evidence>
<dbReference type="GO" id="GO:0001669">
    <property type="term" value="C:acrosomal vesicle"/>
    <property type="evidence" value="ECO:0007669"/>
    <property type="project" value="UniProtKB-SubCell"/>
</dbReference>
<evidence type="ECO:0000256" key="21">
    <source>
        <dbReference type="ARBA" id="ARBA00036239"/>
    </source>
</evidence>